<keyword evidence="2" id="KW-0472">Membrane</keyword>
<dbReference type="EMBL" id="MK500327">
    <property type="protein sequence ID" value="QBK85648.1"/>
    <property type="molecule type" value="Genomic_DNA"/>
</dbReference>
<evidence type="ECO:0000256" key="2">
    <source>
        <dbReference type="SAM" id="Phobius"/>
    </source>
</evidence>
<gene>
    <name evidence="3" type="ORF">LCMAC101_02430</name>
</gene>
<feature type="region of interest" description="Disordered" evidence="1">
    <location>
        <begin position="95"/>
        <end position="138"/>
    </location>
</feature>
<reference evidence="3" key="1">
    <citation type="journal article" date="2019" name="MBio">
        <title>Virus Genomes from Deep Sea Sediments Expand the Ocean Megavirome and Support Independent Origins of Viral Gigantism.</title>
        <authorList>
            <person name="Backstrom D."/>
            <person name="Yutin N."/>
            <person name="Jorgensen S.L."/>
            <person name="Dharamshi J."/>
            <person name="Homa F."/>
            <person name="Zaremba-Niedwiedzka K."/>
            <person name="Spang A."/>
            <person name="Wolf Y.I."/>
            <person name="Koonin E.V."/>
            <person name="Ettema T.J."/>
        </authorList>
    </citation>
    <scope>NUCLEOTIDE SEQUENCE</scope>
</reference>
<evidence type="ECO:0000313" key="3">
    <source>
        <dbReference type="EMBL" id="QBK85648.1"/>
    </source>
</evidence>
<accession>A0A481YR56</accession>
<name>A0A481YR56_9VIRU</name>
<proteinExistence type="predicted"/>
<feature type="transmembrane region" description="Helical" evidence="2">
    <location>
        <begin position="6"/>
        <end position="25"/>
    </location>
</feature>
<protein>
    <submittedName>
        <fullName evidence="3">Uncharacterized protein</fullName>
    </submittedName>
</protein>
<keyword evidence="2" id="KW-1133">Transmembrane helix</keyword>
<organism evidence="3">
    <name type="scientific">Marseillevirus LCMAC101</name>
    <dbReference type="NCBI Taxonomy" id="2506602"/>
    <lineage>
        <taxon>Viruses</taxon>
        <taxon>Varidnaviria</taxon>
        <taxon>Bamfordvirae</taxon>
        <taxon>Nucleocytoviricota</taxon>
        <taxon>Megaviricetes</taxon>
        <taxon>Pimascovirales</taxon>
        <taxon>Pimascovirales incertae sedis</taxon>
        <taxon>Marseilleviridae</taxon>
    </lineage>
</organism>
<keyword evidence="2" id="KW-0812">Transmembrane</keyword>
<sequence length="397" mass="43530">MDGQINSGNIIVGVAIVLVVVFLAYNLGNERSNRPDSFIDGSAGGTSDVHFIHARTYGLDPKTVADMARIAQVKAGGGGQLYGAAQLGAPNIKQSLTGTTGVNTSQPHVRPTHTEAKNNPMLEHQRRTSGGNDPSVLGDPIRTPTYIGPSVQGYRLHTVNLPWRYAYNNLTTTHSFSEDVAQTLETEETKAQRPQDPIIDGYSQLDISTRGPGGPYGLGPGSGPYPGIPVPRGTLKKTSEKYGYPFYQAARPLKPYDYFKPYGPNQNVNQDANYVDTPFYDRREPTYATGYTGSGAIPFIGSVDAFAPFPEVETAWEKTGMLTTKNPEKGELLTLYRRPIAPLQDLFKYSVQDKNGFIIPLRETYLENGDTVPEVLGKEQMGPWTANIFTQDKYVWV</sequence>
<evidence type="ECO:0000256" key="1">
    <source>
        <dbReference type="SAM" id="MobiDB-lite"/>
    </source>
</evidence>
<feature type="compositionally biased region" description="Polar residues" evidence="1">
    <location>
        <begin position="95"/>
        <end position="107"/>
    </location>
</feature>